<feature type="transmembrane region" description="Helical" evidence="2">
    <location>
        <begin position="46"/>
        <end position="67"/>
    </location>
</feature>
<dbReference type="Pfam" id="PF13727">
    <property type="entry name" value="CoA_binding_3"/>
    <property type="match status" value="1"/>
</dbReference>
<name>A0A1I5A6J0_9CLOT</name>
<dbReference type="InterPro" id="IPR036291">
    <property type="entry name" value="NAD(P)-bd_dom_sf"/>
</dbReference>
<dbReference type="Gene3D" id="3.40.50.720">
    <property type="entry name" value="NAD(P)-binding Rossmann-like Domain"/>
    <property type="match status" value="2"/>
</dbReference>
<dbReference type="STRING" id="398199.SAMN05421804_10295"/>
<evidence type="ECO:0000313" key="5">
    <source>
        <dbReference type="Proteomes" id="UP000181899"/>
    </source>
</evidence>
<dbReference type="EMBL" id="FOVK01000002">
    <property type="protein sequence ID" value="SFN58018.1"/>
    <property type="molecule type" value="Genomic_DNA"/>
</dbReference>
<organism evidence="4 5">
    <name type="scientific">Proteiniclasticum ruminis</name>
    <dbReference type="NCBI Taxonomy" id="398199"/>
    <lineage>
        <taxon>Bacteria</taxon>
        <taxon>Bacillati</taxon>
        <taxon>Bacillota</taxon>
        <taxon>Clostridia</taxon>
        <taxon>Eubacteriales</taxon>
        <taxon>Clostridiaceae</taxon>
        <taxon>Proteiniclasticum</taxon>
    </lineage>
</organism>
<feature type="transmembrane region" description="Helical" evidence="2">
    <location>
        <begin position="12"/>
        <end position="34"/>
    </location>
</feature>
<evidence type="ECO:0000313" key="4">
    <source>
        <dbReference type="EMBL" id="SFN58018.1"/>
    </source>
</evidence>
<dbReference type="SUPFAM" id="SSF51735">
    <property type="entry name" value="NAD(P)-binding Rossmann-fold domains"/>
    <property type="match status" value="1"/>
</dbReference>
<feature type="transmembrane region" description="Helical" evidence="2">
    <location>
        <begin position="79"/>
        <end position="101"/>
    </location>
</feature>
<accession>A0A1I5A6J0</accession>
<keyword evidence="2" id="KW-1133">Transmembrane helix</keyword>
<dbReference type="RefSeq" id="WP_242943518.1">
    <property type="nucleotide sequence ID" value="NZ_FOVK01000002.1"/>
</dbReference>
<dbReference type="InterPro" id="IPR029063">
    <property type="entry name" value="SAM-dependent_MTases_sf"/>
</dbReference>
<keyword evidence="5" id="KW-1185">Reference proteome</keyword>
<dbReference type="Pfam" id="PF02719">
    <property type="entry name" value="Polysacc_synt_2"/>
    <property type="match status" value="1"/>
</dbReference>
<dbReference type="Proteomes" id="UP000181899">
    <property type="component" value="Unassembled WGS sequence"/>
</dbReference>
<protein>
    <submittedName>
        <fullName evidence="4">NDP-sugar epimerase, includes UDP-GlcNAc-inverting 4,6-dehydratase FlaA1 and capsular polysaccharide biosynthesis protein EpsC</fullName>
    </submittedName>
</protein>
<keyword evidence="2" id="KW-0812">Transmembrane</keyword>
<evidence type="ECO:0000259" key="3">
    <source>
        <dbReference type="Pfam" id="PF02719"/>
    </source>
</evidence>
<keyword evidence="2" id="KW-0472">Membrane</keyword>
<reference evidence="4 5" key="1">
    <citation type="submission" date="2016-10" db="EMBL/GenBank/DDBJ databases">
        <authorList>
            <person name="de Groot N.N."/>
        </authorList>
    </citation>
    <scope>NUCLEOTIDE SEQUENCE [LARGE SCALE GENOMIC DNA]</scope>
    <source>
        <strain evidence="4 5">ML2</strain>
    </source>
</reference>
<feature type="domain" description="Polysaccharide biosynthesis protein CapD-like" evidence="3">
    <location>
        <begin position="292"/>
        <end position="574"/>
    </location>
</feature>
<sequence length="622" mass="70027">MMLLKYRKYKRIFILLADVLLIFFSFVMANMLLHEFRVPLIDQGTFSFYGIVIPLSYVLIFYAFGLYQSLWTVAGYYDYRNVVMANVISGLTVNLLSILLFNGLISISVIIMGSIMALTGTLAVRMYFRIYRRLLLEKLPRKGDEHPGLKKVLIIGAGQAAAMIIKEIRNHRELLMEVVGLVDDSEFKQGSRIAGYKVLGKAKEIPVLVEKLEVDEILFAIPSLSHEDRRRVLDIAKTTKARLKTLPGIYEMVDKGINISSIRDVEISDLLGRKEIKLNNEKISEYIKGKTVMVTGGGGSIGSELCRQIAALQPKKLIILDIYENNAYAIENELKRKYPEMHLLTLIASVRDQKKIDRIFKAEKPETVFHAAAHKHVPLMETSPEEAIKNNVFGTLNVALAARNFGTEKFILISTDKAVNPTNIMGASKRLCEMIVQTLDADAEKTEFVAVRFGNVLGSNGSVIPLFKEQIKNGGPVTLTHKDIVRYFMTIPEAVQLVLQAGSYAQGGEIFVLDMGDPVRIYDLAENLIRLSGYEPHEDIEIKVTGLRPGEKLYEELLMAEEGLEKTPNELIYIGRPNGFDKETLKETLMMLKEKIHDEEVSSKMVKELVGSIVKTYTPDLR</sequence>
<evidence type="ECO:0000256" key="2">
    <source>
        <dbReference type="SAM" id="Phobius"/>
    </source>
</evidence>
<dbReference type="AlphaFoldDB" id="A0A1I5A6J0"/>
<evidence type="ECO:0000256" key="1">
    <source>
        <dbReference type="ARBA" id="ARBA00007430"/>
    </source>
</evidence>
<dbReference type="InterPro" id="IPR003869">
    <property type="entry name" value="Polysac_CapD-like"/>
</dbReference>
<feature type="transmembrane region" description="Helical" evidence="2">
    <location>
        <begin position="148"/>
        <end position="165"/>
    </location>
</feature>
<proteinExistence type="inferred from homology"/>
<dbReference type="SUPFAM" id="SSF53335">
    <property type="entry name" value="S-adenosyl-L-methionine-dependent methyltransferases"/>
    <property type="match status" value="1"/>
</dbReference>
<dbReference type="CDD" id="cd05237">
    <property type="entry name" value="UDP_invert_4-6DH_SDR_e"/>
    <property type="match status" value="1"/>
</dbReference>
<dbReference type="eggNOG" id="COG1086">
    <property type="taxonomic scope" value="Bacteria"/>
</dbReference>
<dbReference type="InterPro" id="IPR051203">
    <property type="entry name" value="Polysaccharide_Synthase-Rel"/>
</dbReference>
<feature type="transmembrane region" description="Helical" evidence="2">
    <location>
        <begin position="107"/>
        <end position="128"/>
    </location>
</feature>
<gene>
    <name evidence="4" type="ORF">SAMN04488695_102349</name>
</gene>
<dbReference type="PANTHER" id="PTHR43318:SF1">
    <property type="entry name" value="POLYSACCHARIDE BIOSYNTHESIS PROTEIN EPSC-RELATED"/>
    <property type="match status" value="1"/>
</dbReference>
<dbReference type="PANTHER" id="PTHR43318">
    <property type="entry name" value="UDP-N-ACETYLGLUCOSAMINE 4,6-DEHYDRATASE"/>
    <property type="match status" value="1"/>
</dbReference>
<comment type="similarity">
    <text evidence="1">Belongs to the polysaccharide synthase family.</text>
</comment>